<keyword evidence="1" id="KW-0472">Membrane</keyword>
<reference evidence="3" key="1">
    <citation type="journal article" date="2019" name="Int. J. Syst. Evol. Microbiol.">
        <title>The Global Catalogue of Microorganisms (GCM) 10K type strain sequencing project: providing services to taxonomists for standard genome sequencing and annotation.</title>
        <authorList>
            <consortium name="The Broad Institute Genomics Platform"/>
            <consortium name="The Broad Institute Genome Sequencing Center for Infectious Disease"/>
            <person name="Wu L."/>
            <person name="Ma J."/>
        </authorList>
    </citation>
    <scope>NUCLEOTIDE SEQUENCE [LARGE SCALE GENOMIC DNA]</scope>
    <source>
        <strain evidence="3">CGMCC 4.7289</strain>
    </source>
</reference>
<evidence type="ECO:0000313" key="2">
    <source>
        <dbReference type="EMBL" id="MFC4133185.1"/>
    </source>
</evidence>
<sequence length="96" mass="9684">MDIAQTVLTFVVAPLAVIVVVAALVYAGSGKSRAKRYRPGRSFDSAPVWFTSSAHASGEEPGEHAQAALPAATGSELATAATATAPGVTGGASDRW</sequence>
<keyword evidence="3" id="KW-1185">Reference proteome</keyword>
<keyword evidence="1" id="KW-1133">Transmembrane helix</keyword>
<comment type="caution">
    <text evidence="2">The sequence shown here is derived from an EMBL/GenBank/DDBJ whole genome shotgun (WGS) entry which is preliminary data.</text>
</comment>
<evidence type="ECO:0000313" key="3">
    <source>
        <dbReference type="Proteomes" id="UP001595816"/>
    </source>
</evidence>
<gene>
    <name evidence="2" type="ORF">ACFOZ4_21465</name>
</gene>
<protein>
    <recommendedName>
        <fullName evidence="4">Secreted protein</fullName>
    </recommendedName>
</protein>
<name>A0ABV8LQ84_9ACTN</name>
<organism evidence="2 3">
    <name type="scientific">Hamadaea flava</name>
    <dbReference type="NCBI Taxonomy" id="1742688"/>
    <lineage>
        <taxon>Bacteria</taxon>
        <taxon>Bacillati</taxon>
        <taxon>Actinomycetota</taxon>
        <taxon>Actinomycetes</taxon>
        <taxon>Micromonosporales</taxon>
        <taxon>Micromonosporaceae</taxon>
        <taxon>Hamadaea</taxon>
    </lineage>
</organism>
<evidence type="ECO:0000256" key="1">
    <source>
        <dbReference type="SAM" id="Phobius"/>
    </source>
</evidence>
<evidence type="ECO:0008006" key="4">
    <source>
        <dbReference type="Google" id="ProtNLM"/>
    </source>
</evidence>
<accession>A0ABV8LQ84</accession>
<dbReference type="Proteomes" id="UP001595816">
    <property type="component" value="Unassembled WGS sequence"/>
</dbReference>
<proteinExistence type="predicted"/>
<dbReference type="EMBL" id="JBHSAY010000010">
    <property type="protein sequence ID" value="MFC4133185.1"/>
    <property type="molecule type" value="Genomic_DNA"/>
</dbReference>
<feature type="transmembrane region" description="Helical" evidence="1">
    <location>
        <begin position="6"/>
        <end position="28"/>
    </location>
</feature>
<keyword evidence="1" id="KW-0812">Transmembrane</keyword>
<dbReference type="RefSeq" id="WP_253761007.1">
    <property type="nucleotide sequence ID" value="NZ_JAMZDZ010000001.1"/>
</dbReference>